<dbReference type="EMBL" id="KK117113">
    <property type="protein sequence ID" value="KFM69577.1"/>
    <property type="molecule type" value="Genomic_DNA"/>
</dbReference>
<keyword evidence="1" id="KW-0732">Signal</keyword>
<accession>A0A087TWT8</accession>
<keyword evidence="3" id="KW-1185">Reference proteome</keyword>
<dbReference type="OrthoDB" id="6408184at2759"/>
<dbReference type="AlphaFoldDB" id="A0A087TWT8"/>
<evidence type="ECO:0000313" key="2">
    <source>
        <dbReference type="EMBL" id="KFM69577.1"/>
    </source>
</evidence>
<protein>
    <submittedName>
        <fullName evidence="2">U3-aranetoxin-Ce1a</fullName>
    </submittedName>
</protein>
<proteinExistence type="predicted"/>
<dbReference type="Gene3D" id="2.10.80.10">
    <property type="entry name" value="Lipase, subunit A"/>
    <property type="match status" value="1"/>
</dbReference>
<evidence type="ECO:0000313" key="3">
    <source>
        <dbReference type="Proteomes" id="UP000054359"/>
    </source>
</evidence>
<sequence length="99" mass="11096">MKAAILLALFCCVAAAVGKECQSNSDCNSDECCLRRNIHPARCLKLRQEGEYCVLEDEGKEESEYRHMCPCAEGLTCGRKANNRQYSPFITVSICRKIT</sequence>
<name>A0A087TWT8_STEMI</name>
<organism evidence="2 3">
    <name type="scientific">Stegodyphus mimosarum</name>
    <name type="common">African social velvet spider</name>
    <dbReference type="NCBI Taxonomy" id="407821"/>
    <lineage>
        <taxon>Eukaryota</taxon>
        <taxon>Metazoa</taxon>
        <taxon>Ecdysozoa</taxon>
        <taxon>Arthropoda</taxon>
        <taxon>Chelicerata</taxon>
        <taxon>Arachnida</taxon>
        <taxon>Araneae</taxon>
        <taxon>Araneomorphae</taxon>
        <taxon>Entelegynae</taxon>
        <taxon>Eresoidea</taxon>
        <taxon>Eresidae</taxon>
        <taxon>Stegodyphus</taxon>
    </lineage>
</organism>
<feature type="signal peptide" evidence="1">
    <location>
        <begin position="1"/>
        <end position="18"/>
    </location>
</feature>
<feature type="chain" id="PRO_5001830034" evidence="1">
    <location>
        <begin position="19"/>
        <end position="99"/>
    </location>
</feature>
<dbReference type="Proteomes" id="UP000054359">
    <property type="component" value="Unassembled WGS sequence"/>
</dbReference>
<gene>
    <name evidence="2" type="ORF">X975_08253</name>
</gene>
<evidence type="ECO:0000256" key="1">
    <source>
        <dbReference type="SAM" id="SignalP"/>
    </source>
</evidence>
<feature type="non-terminal residue" evidence="2">
    <location>
        <position position="99"/>
    </location>
</feature>
<reference evidence="2 3" key="1">
    <citation type="submission" date="2013-11" db="EMBL/GenBank/DDBJ databases">
        <title>Genome sequencing of Stegodyphus mimosarum.</title>
        <authorList>
            <person name="Bechsgaard J."/>
        </authorList>
    </citation>
    <scope>NUCLEOTIDE SEQUENCE [LARGE SCALE GENOMIC DNA]</scope>
</reference>